<dbReference type="Proteomes" id="UP000724672">
    <property type="component" value="Unassembled WGS sequence"/>
</dbReference>
<organism evidence="7 8">
    <name type="scientific">Anaeromonas frigoriresistens</name>
    <dbReference type="NCBI Taxonomy" id="2683708"/>
    <lineage>
        <taxon>Bacteria</taxon>
        <taxon>Bacillati</taxon>
        <taxon>Bacillota</taxon>
        <taxon>Tissierellia</taxon>
        <taxon>Tissierellales</taxon>
        <taxon>Thermohalobacteraceae</taxon>
        <taxon>Anaeromonas</taxon>
    </lineage>
</organism>
<keyword evidence="4 6" id="KW-1133">Transmembrane helix</keyword>
<protein>
    <submittedName>
        <fullName evidence="7">OadG family protein</fullName>
    </submittedName>
</protein>
<evidence type="ECO:0000256" key="2">
    <source>
        <dbReference type="ARBA" id="ARBA00022475"/>
    </source>
</evidence>
<evidence type="ECO:0000313" key="7">
    <source>
        <dbReference type="EMBL" id="MBS4537565.1"/>
    </source>
</evidence>
<dbReference type="GO" id="GO:0036376">
    <property type="term" value="P:sodium ion export across plasma membrane"/>
    <property type="evidence" value="ECO:0007669"/>
    <property type="project" value="InterPro"/>
</dbReference>
<keyword evidence="5 6" id="KW-0472">Membrane</keyword>
<comment type="subcellular location">
    <subcellularLocation>
        <location evidence="1">Cell membrane</location>
    </subcellularLocation>
</comment>
<evidence type="ECO:0000256" key="1">
    <source>
        <dbReference type="ARBA" id="ARBA00004236"/>
    </source>
</evidence>
<keyword evidence="8" id="KW-1185">Reference proteome</keyword>
<dbReference type="InterPro" id="IPR005899">
    <property type="entry name" value="Na_pump_deCOase"/>
</dbReference>
<dbReference type="AlphaFoldDB" id="A0A942UU87"/>
<evidence type="ECO:0000256" key="4">
    <source>
        <dbReference type="ARBA" id="ARBA00022989"/>
    </source>
</evidence>
<keyword evidence="2" id="KW-1003">Cell membrane</keyword>
<dbReference type="Pfam" id="PF04277">
    <property type="entry name" value="OAD_gamma"/>
    <property type="match status" value="1"/>
</dbReference>
<reference evidence="7" key="1">
    <citation type="submission" date="2019-12" db="EMBL/GenBank/DDBJ databases">
        <title>Clostridiaceae gen. nov. sp. nov., isolated from sediment in Xinjiang, China.</title>
        <authorList>
            <person name="Zhang R."/>
        </authorList>
    </citation>
    <scope>NUCLEOTIDE SEQUENCE</scope>
    <source>
        <strain evidence="7">D2Q-11</strain>
    </source>
</reference>
<dbReference type="RefSeq" id="WP_203365494.1">
    <property type="nucleotide sequence ID" value="NZ_WSFT01000019.1"/>
</dbReference>
<dbReference type="GO" id="GO:0005886">
    <property type="term" value="C:plasma membrane"/>
    <property type="evidence" value="ECO:0007669"/>
    <property type="project" value="UniProtKB-SubCell"/>
</dbReference>
<dbReference type="EMBL" id="WSFT01000019">
    <property type="protein sequence ID" value="MBS4537565.1"/>
    <property type="molecule type" value="Genomic_DNA"/>
</dbReference>
<gene>
    <name evidence="7" type="ORF">GOQ27_03770</name>
</gene>
<dbReference type="NCBIfam" id="TIGR01195">
    <property type="entry name" value="oadG_fam"/>
    <property type="match status" value="1"/>
</dbReference>
<comment type="caution">
    <text evidence="7">The sequence shown here is derived from an EMBL/GenBank/DDBJ whole genome shotgun (WGS) entry which is preliminary data.</text>
</comment>
<evidence type="ECO:0000256" key="3">
    <source>
        <dbReference type="ARBA" id="ARBA00022692"/>
    </source>
</evidence>
<evidence type="ECO:0000256" key="6">
    <source>
        <dbReference type="SAM" id="Phobius"/>
    </source>
</evidence>
<accession>A0A942UU87</accession>
<proteinExistence type="predicted"/>
<sequence>MNLQDGISLGEAIFITLFSMAIVFVTLLVISFILAGFKSVFYKEEKKVPVKKEVPPISDNAVVDSTEELVDNDEEIVAVIASAIAAQTGESVENIYIRNIRRVPQNSPAWAVAGRQEGIHNNFNRR</sequence>
<name>A0A942UU87_9FIRM</name>
<evidence type="ECO:0000256" key="5">
    <source>
        <dbReference type="ARBA" id="ARBA00023136"/>
    </source>
</evidence>
<feature type="transmembrane region" description="Helical" evidence="6">
    <location>
        <begin position="12"/>
        <end position="37"/>
    </location>
</feature>
<dbReference type="GO" id="GO:0015081">
    <property type="term" value="F:sodium ion transmembrane transporter activity"/>
    <property type="evidence" value="ECO:0007669"/>
    <property type="project" value="InterPro"/>
</dbReference>
<evidence type="ECO:0000313" key="8">
    <source>
        <dbReference type="Proteomes" id="UP000724672"/>
    </source>
</evidence>
<keyword evidence="3 6" id="KW-0812">Transmembrane</keyword>